<evidence type="ECO:0000256" key="15">
    <source>
        <dbReference type="SAM" id="MobiDB-lite"/>
    </source>
</evidence>
<dbReference type="InterPro" id="IPR020894">
    <property type="entry name" value="Cadherin_CS"/>
</dbReference>
<keyword evidence="12 16" id="KW-0472">Membrane</keyword>
<feature type="chain" id="PRO_5018562489" evidence="17">
    <location>
        <begin position="17"/>
        <end position="840"/>
    </location>
</feature>
<keyword evidence="9 14" id="KW-0106">Calcium</keyword>
<dbReference type="Pfam" id="PF00028">
    <property type="entry name" value="Cadherin"/>
    <property type="match status" value="3"/>
</dbReference>
<dbReference type="GO" id="GO:0007156">
    <property type="term" value="P:homophilic cell adhesion via plasma membrane adhesion molecules"/>
    <property type="evidence" value="ECO:0007669"/>
    <property type="project" value="InterPro"/>
</dbReference>
<evidence type="ECO:0000256" key="1">
    <source>
        <dbReference type="ARBA" id="ARBA00004251"/>
    </source>
</evidence>
<keyword evidence="13" id="KW-0325">Glycoprotein</keyword>
<dbReference type="PANTHER" id="PTHR24027:SF433">
    <property type="entry name" value="CADHERIN 27-RELATED"/>
    <property type="match status" value="1"/>
</dbReference>
<organism evidence="19 20">
    <name type="scientific">Cyprinodon variegatus</name>
    <name type="common">Sheepshead minnow</name>
    <dbReference type="NCBI Taxonomy" id="28743"/>
    <lineage>
        <taxon>Eukaryota</taxon>
        <taxon>Metazoa</taxon>
        <taxon>Chordata</taxon>
        <taxon>Craniata</taxon>
        <taxon>Vertebrata</taxon>
        <taxon>Euteleostomi</taxon>
        <taxon>Actinopterygii</taxon>
        <taxon>Neopterygii</taxon>
        <taxon>Teleostei</taxon>
        <taxon>Neoteleostei</taxon>
        <taxon>Acanthomorphata</taxon>
        <taxon>Ovalentaria</taxon>
        <taxon>Atherinomorphae</taxon>
        <taxon>Cyprinodontiformes</taxon>
        <taxon>Cyprinodontidae</taxon>
        <taxon>Cyprinodon</taxon>
    </lineage>
</organism>
<feature type="domain" description="Cadherin" evidence="18">
    <location>
        <begin position="496"/>
        <end position="590"/>
    </location>
</feature>
<evidence type="ECO:0000256" key="8">
    <source>
        <dbReference type="ARBA" id="ARBA00022737"/>
    </source>
</evidence>
<keyword evidence="6" id="KW-0479">Metal-binding</keyword>
<feature type="domain" description="Cadherin" evidence="18">
    <location>
        <begin position="377"/>
        <end position="484"/>
    </location>
</feature>
<evidence type="ECO:0000313" key="19">
    <source>
        <dbReference type="Ensembl" id="ENSCVAP00000004269.1"/>
    </source>
</evidence>
<evidence type="ECO:0000256" key="3">
    <source>
        <dbReference type="ARBA" id="ARBA00022475"/>
    </source>
</evidence>
<dbReference type="GO" id="GO:0045296">
    <property type="term" value="F:cadherin binding"/>
    <property type="evidence" value="ECO:0007669"/>
    <property type="project" value="TreeGrafter"/>
</dbReference>
<reference evidence="19" key="2">
    <citation type="submission" date="2025-09" db="UniProtKB">
        <authorList>
            <consortium name="Ensembl"/>
        </authorList>
    </citation>
    <scope>IDENTIFICATION</scope>
</reference>
<protein>
    <submittedName>
        <fullName evidence="19">Cadherin 27</fullName>
    </submittedName>
</protein>
<feature type="transmembrane region" description="Helical" evidence="16">
    <location>
        <begin position="592"/>
        <end position="616"/>
    </location>
</feature>
<evidence type="ECO:0000256" key="5">
    <source>
        <dbReference type="ARBA" id="ARBA00022692"/>
    </source>
</evidence>
<feature type="compositionally biased region" description="Polar residues" evidence="15">
    <location>
        <begin position="650"/>
        <end position="662"/>
    </location>
</feature>
<dbReference type="FunFam" id="2.60.40.60:FF:000158">
    <property type="entry name" value="Dachsous cadherin-related 1"/>
    <property type="match status" value="1"/>
</dbReference>
<dbReference type="GeneTree" id="ENSGT00940000155218"/>
<feature type="domain" description="Cadherin" evidence="18">
    <location>
        <begin position="132"/>
        <end position="241"/>
    </location>
</feature>
<dbReference type="GO" id="GO:0034332">
    <property type="term" value="P:adherens junction organization"/>
    <property type="evidence" value="ECO:0007669"/>
    <property type="project" value="TreeGrafter"/>
</dbReference>
<dbReference type="KEGG" id="cvg:107102018"/>
<dbReference type="STRING" id="28743.ENSCVAP00000004269"/>
<dbReference type="SMART" id="SM00112">
    <property type="entry name" value="CA"/>
    <property type="match status" value="5"/>
</dbReference>
<dbReference type="Gene3D" id="2.60.40.60">
    <property type="entry name" value="Cadherins"/>
    <property type="match status" value="5"/>
</dbReference>
<keyword evidence="4" id="KW-0963">Cytoplasm</keyword>
<dbReference type="InterPro" id="IPR015919">
    <property type="entry name" value="Cadherin-like_sf"/>
</dbReference>
<dbReference type="Gene3D" id="4.10.900.10">
    <property type="entry name" value="TCF3-CBD (Catenin binding domain)"/>
    <property type="match status" value="1"/>
</dbReference>
<evidence type="ECO:0000256" key="16">
    <source>
        <dbReference type="SAM" id="Phobius"/>
    </source>
</evidence>
<evidence type="ECO:0000256" key="13">
    <source>
        <dbReference type="ARBA" id="ARBA00023180"/>
    </source>
</evidence>
<dbReference type="GO" id="GO:0005737">
    <property type="term" value="C:cytoplasm"/>
    <property type="evidence" value="ECO:0007669"/>
    <property type="project" value="UniProtKB-SubCell"/>
</dbReference>
<dbReference type="CTD" id="101882839"/>
<dbReference type="Proteomes" id="UP000265020">
    <property type="component" value="Unassembled WGS sequence"/>
</dbReference>
<dbReference type="GO" id="GO:0005912">
    <property type="term" value="C:adherens junction"/>
    <property type="evidence" value="ECO:0007669"/>
    <property type="project" value="TreeGrafter"/>
</dbReference>
<feature type="signal peptide" evidence="17">
    <location>
        <begin position="1"/>
        <end position="16"/>
    </location>
</feature>
<feature type="domain" description="Cadherin" evidence="18">
    <location>
        <begin position="50"/>
        <end position="131"/>
    </location>
</feature>
<dbReference type="RefSeq" id="XP_015256637.1">
    <property type="nucleotide sequence ID" value="XM_015401151.1"/>
</dbReference>
<dbReference type="GO" id="GO:0016339">
    <property type="term" value="P:calcium-dependent cell-cell adhesion via plasma membrane cell adhesion molecules"/>
    <property type="evidence" value="ECO:0007669"/>
    <property type="project" value="TreeGrafter"/>
</dbReference>
<evidence type="ECO:0000256" key="12">
    <source>
        <dbReference type="ARBA" id="ARBA00023136"/>
    </source>
</evidence>
<evidence type="ECO:0000256" key="7">
    <source>
        <dbReference type="ARBA" id="ARBA00022729"/>
    </source>
</evidence>
<evidence type="ECO:0000256" key="10">
    <source>
        <dbReference type="ARBA" id="ARBA00022889"/>
    </source>
</evidence>
<dbReference type="InterPro" id="IPR027397">
    <property type="entry name" value="Catenin-bd_sf"/>
</dbReference>
<keyword evidence="11 16" id="KW-1133">Transmembrane helix</keyword>
<dbReference type="Ensembl" id="ENSCVAT00000008627.1">
    <property type="protein sequence ID" value="ENSCVAP00000004269.1"/>
    <property type="gene ID" value="ENSCVAG00000005549.1"/>
</dbReference>
<dbReference type="FunFam" id="2.60.40.60:FF:000011">
    <property type="entry name" value="Cadherin 1"/>
    <property type="match status" value="1"/>
</dbReference>
<evidence type="ECO:0000256" key="9">
    <source>
        <dbReference type="ARBA" id="ARBA00022837"/>
    </source>
</evidence>
<dbReference type="PROSITE" id="PS50268">
    <property type="entry name" value="CADHERIN_2"/>
    <property type="match status" value="5"/>
</dbReference>
<evidence type="ECO:0000313" key="20">
    <source>
        <dbReference type="Proteomes" id="UP000265020"/>
    </source>
</evidence>
<dbReference type="OrthoDB" id="9045962at2759"/>
<dbReference type="GeneID" id="107102018"/>
<sequence length="840" mass="94661">MLLFTLLILVVQTVTCSEVHSRQKRDWIIDSYEMEEGHPGPFPYSLGKVDLNSKYQVFFDLHGEGVDKEPKDVFFIEKNSGEIFVKKAVDYEKHKVLKLTFEAKKSLDFTVDTRLGIEIIIHDINDNPPVFEKSLYEITVDEDASQGSHIHTVLAYDEDKSGTPNSTFHYAIKSVSPETSNVEFFIKETGALYFKGCFDHEVASRYTLLVEAIDHGEVVRLSSSTTVIVNVEDGNNHLPVFTGQTGSGKVKERETGFSPLRLHVTDEDVFQSKAWRARYSIQGDEEGHFKIETDTKTNDGVLTVVKGLDFKKGAKRELKIFVKNEAEFFSCKVKSRPSTGLWNVDITNDQSGGGEIRYNAKEVVIEVLDVNDPPEFDVTVKEASVKEDAPIGTWVEKVTAVDPDNTTSRDFIYKIGHDPAGWMKIDAQTGNITTKKLVDRESSHVVNNIYTLIVQAVDNGKPPMTGTATLHIHLIDVNDNVPQLDMNNLEICLSDGPTTSNISATDLDETPYGGPFTFELVGDVRGKWKLDPSYGFTAGLVRDSRVYAGVYSLKVKVSDMQGQYGVYRLTTTVCSCSVARNCRNRSAPTFNAGGAVGIALLSLLLFAVALLAAISFSCKENFTDMDTVSPVGNIQDSNIENPGTDCKVPNNPSTSDGQTNKNSLKTEKKWDWTKTEYFNDTNVSLLHNQSEDYRRKYYWNWSKVAKSIHSTSDGQRNNSLKTEEKVDWMQNKYINYRKWEFYKYRQQLLEEWMPSQIHLKVRSFQETEEDLPEYKPHIYAEEGDADIVSDLDSITIPDNASFDELEDLGLEFQELASICMSAQMQIKSKNTKTIYMHHGI</sequence>
<dbReference type="SUPFAM" id="SSF49313">
    <property type="entry name" value="Cadherin-like"/>
    <property type="match status" value="5"/>
</dbReference>
<dbReference type="FunFam" id="2.60.40.60:FF:000019">
    <property type="entry name" value="Cadherin 2"/>
    <property type="match status" value="1"/>
</dbReference>
<reference evidence="19" key="1">
    <citation type="submission" date="2025-08" db="UniProtKB">
        <authorList>
            <consortium name="Ensembl"/>
        </authorList>
    </citation>
    <scope>IDENTIFICATION</scope>
</reference>
<keyword evidence="20" id="KW-1185">Reference proteome</keyword>
<dbReference type="GO" id="GO:0000902">
    <property type="term" value="P:cell morphogenesis"/>
    <property type="evidence" value="ECO:0007669"/>
    <property type="project" value="TreeGrafter"/>
</dbReference>
<evidence type="ECO:0000256" key="4">
    <source>
        <dbReference type="ARBA" id="ARBA00022490"/>
    </source>
</evidence>
<feature type="domain" description="Cadherin" evidence="18">
    <location>
        <begin position="242"/>
        <end position="376"/>
    </location>
</feature>
<dbReference type="GO" id="GO:0060027">
    <property type="term" value="P:convergent extension involved in gastrulation"/>
    <property type="evidence" value="ECO:0007669"/>
    <property type="project" value="UniProtKB-ARBA"/>
</dbReference>
<evidence type="ECO:0000256" key="17">
    <source>
        <dbReference type="SAM" id="SignalP"/>
    </source>
</evidence>
<dbReference type="InterPro" id="IPR039808">
    <property type="entry name" value="Cadherin"/>
</dbReference>
<dbReference type="FunFam" id="2.60.40.60:FF:000095">
    <property type="entry name" value="Cadherin 13"/>
    <property type="match status" value="1"/>
</dbReference>
<dbReference type="GO" id="GO:0005509">
    <property type="term" value="F:calcium ion binding"/>
    <property type="evidence" value="ECO:0007669"/>
    <property type="project" value="UniProtKB-UniRule"/>
</dbReference>
<feature type="region of interest" description="Disordered" evidence="15">
    <location>
        <begin position="633"/>
        <end position="662"/>
    </location>
</feature>
<evidence type="ECO:0000259" key="18">
    <source>
        <dbReference type="PROSITE" id="PS50268"/>
    </source>
</evidence>
<evidence type="ECO:0000256" key="11">
    <source>
        <dbReference type="ARBA" id="ARBA00022989"/>
    </source>
</evidence>
<dbReference type="GO" id="GO:0007043">
    <property type="term" value="P:cell-cell junction assembly"/>
    <property type="evidence" value="ECO:0007669"/>
    <property type="project" value="TreeGrafter"/>
</dbReference>
<comment type="subcellular location">
    <subcellularLocation>
        <location evidence="1">Cell membrane</location>
        <topology evidence="1">Single-pass type I membrane protein</topology>
    </subcellularLocation>
    <subcellularLocation>
        <location evidence="2">Cytoplasm</location>
    </subcellularLocation>
</comment>
<proteinExistence type="predicted"/>
<keyword evidence="3" id="KW-1003">Cell membrane</keyword>
<dbReference type="CDD" id="cd11304">
    <property type="entry name" value="Cadherin_repeat"/>
    <property type="match status" value="5"/>
</dbReference>
<dbReference type="GO" id="GO:0008013">
    <property type="term" value="F:beta-catenin binding"/>
    <property type="evidence" value="ECO:0007669"/>
    <property type="project" value="TreeGrafter"/>
</dbReference>
<evidence type="ECO:0000256" key="6">
    <source>
        <dbReference type="ARBA" id="ARBA00022723"/>
    </source>
</evidence>
<dbReference type="InterPro" id="IPR002126">
    <property type="entry name" value="Cadherin-like_dom"/>
</dbReference>
<dbReference type="GO" id="GO:0044331">
    <property type="term" value="P:cell-cell adhesion mediated by cadherin"/>
    <property type="evidence" value="ECO:0007669"/>
    <property type="project" value="TreeGrafter"/>
</dbReference>
<dbReference type="AlphaFoldDB" id="A0A3Q2CGN3"/>
<accession>A0A3Q2CGN3</accession>
<dbReference type="GO" id="GO:0016342">
    <property type="term" value="C:catenin complex"/>
    <property type="evidence" value="ECO:0007669"/>
    <property type="project" value="TreeGrafter"/>
</dbReference>
<evidence type="ECO:0000256" key="2">
    <source>
        <dbReference type="ARBA" id="ARBA00004496"/>
    </source>
</evidence>
<name>A0A3Q2CGN3_CYPVA</name>
<dbReference type="PANTHER" id="PTHR24027">
    <property type="entry name" value="CADHERIN-23"/>
    <property type="match status" value="1"/>
</dbReference>
<dbReference type="GO" id="GO:0016477">
    <property type="term" value="P:cell migration"/>
    <property type="evidence" value="ECO:0007669"/>
    <property type="project" value="TreeGrafter"/>
</dbReference>
<keyword evidence="5 16" id="KW-0812">Transmembrane</keyword>
<dbReference type="PROSITE" id="PS00232">
    <property type="entry name" value="CADHERIN_1"/>
    <property type="match status" value="2"/>
</dbReference>
<keyword evidence="8" id="KW-0677">Repeat</keyword>
<dbReference type="PRINTS" id="PR00205">
    <property type="entry name" value="CADHERIN"/>
</dbReference>
<keyword evidence="7 17" id="KW-0732">Signal</keyword>
<keyword evidence="10" id="KW-0130">Cell adhesion</keyword>
<evidence type="ECO:0000256" key="14">
    <source>
        <dbReference type="PROSITE-ProRule" id="PRU00043"/>
    </source>
</evidence>